<organism evidence="4 5">
    <name type="scientific">Mucilaginibacter lutimaris</name>
    <dbReference type="NCBI Taxonomy" id="931629"/>
    <lineage>
        <taxon>Bacteria</taxon>
        <taxon>Pseudomonadati</taxon>
        <taxon>Bacteroidota</taxon>
        <taxon>Sphingobacteriia</taxon>
        <taxon>Sphingobacteriales</taxon>
        <taxon>Sphingobacteriaceae</taxon>
        <taxon>Mucilaginibacter</taxon>
    </lineage>
</organism>
<dbReference type="InterPro" id="IPR012093">
    <property type="entry name" value="Pirin"/>
</dbReference>
<dbReference type="RefSeq" id="WP_377139771.1">
    <property type="nucleotide sequence ID" value="NZ_JBHTIA010000003.1"/>
</dbReference>
<proteinExistence type="inferred from homology"/>
<sequence>MITKIANSLKYGKQHGEFGVQILYPGLIKPALPDTGFSTIGRIDHARINPGTLIPMHPHQNDEILTYLRSGSVDHKDSEGNTGKISNNNLMLMNAGANFYHEEQVLEEGGILEALQIFIRPETADLPSGVQFAQLKEPHSVNHWRTIAGKDADVPLQFRSDTWVMDLRLEKGEQIGLPEAPATNCTYLFYLFEGEVNVDGELSLTKGESVLLETGLAEFQATRTSDIVLLITRTTAAHYDRGMYSGNLHL</sequence>
<dbReference type="EMBL" id="JBHTIA010000003">
    <property type="protein sequence ID" value="MFD0764408.1"/>
    <property type="molecule type" value="Genomic_DNA"/>
</dbReference>
<dbReference type="InterPro" id="IPR003829">
    <property type="entry name" value="Pirin_N_dom"/>
</dbReference>
<dbReference type="InterPro" id="IPR014710">
    <property type="entry name" value="RmlC-like_jellyroll"/>
</dbReference>
<reference evidence="5" key="1">
    <citation type="journal article" date="2019" name="Int. J. Syst. Evol. Microbiol.">
        <title>The Global Catalogue of Microorganisms (GCM) 10K type strain sequencing project: providing services to taxonomists for standard genome sequencing and annotation.</title>
        <authorList>
            <consortium name="The Broad Institute Genomics Platform"/>
            <consortium name="The Broad Institute Genome Sequencing Center for Infectious Disease"/>
            <person name="Wu L."/>
            <person name="Ma J."/>
        </authorList>
    </citation>
    <scope>NUCLEOTIDE SEQUENCE [LARGE SCALE GENOMIC DNA]</scope>
    <source>
        <strain evidence="5">CCUG 60742</strain>
    </source>
</reference>
<accession>A0ABW2ZDZ9</accession>
<dbReference type="InterPro" id="IPR011051">
    <property type="entry name" value="RmlC_Cupin_sf"/>
</dbReference>
<dbReference type="Gene3D" id="2.60.120.10">
    <property type="entry name" value="Jelly Rolls"/>
    <property type="match status" value="2"/>
</dbReference>
<feature type="domain" description="Pirin N-terminal" evidence="3">
    <location>
        <begin position="47"/>
        <end position="119"/>
    </location>
</feature>
<keyword evidence="5" id="KW-1185">Reference proteome</keyword>
<evidence type="ECO:0000313" key="4">
    <source>
        <dbReference type="EMBL" id="MFD0764408.1"/>
    </source>
</evidence>
<protein>
    <submittedName>
        <fullName evidence="4">Pirin family protein</fullName>
    </submittedName>
</protein>
<dbReference type="PANTHER" id="PTHR43212">
    <property type="entry name" value="QUERCETIN 2,3-DIOXYGENASE"/>
    <property type="match status" value="1"/>
</dbReference>
<dbReference type="Proteomes" id="UP001597073">
    <property type="component" value="Unassembled WGS sequence"/>
</dbReference>
<dbReference type="PANTHER" id="PTHR43212:SF3">
    <property type="entry name" value="QUERCETIN 2,3-DIOXYGENASE"/>
    <property type="match status" value="1"/>
</dbReference>
<dbReference type="Pfam" id="PF02678">
    <property type="entry name" value="Pirin"/>
    <property type="match status" value="1"/>
</dbReference>
<comment type="similarity">
    <text evidence="1 2">Belongs to the pirin family.</text>
</comment>
<evidence type="ECO:0000313" key="5">
    <source>
        <dbReference type="Proteomes" id="UP001597073"/>
    </source>
</evidence>
<dbReference type="SUPFAM" id="SSF51182">
    <property type="entry name" value="RmlC-like cupins"/>
    <property type="match status" value="1"/>
</dbReference>
<gene>
    <name evidence="4" type="ORF">ACFQZI_06060</name>
</gene>
<evidence type="ECO:0000256" key="2">
    <source>
        <dbReference type="RuleBase" id="RU003457"/>
    </source>
</evidence>
<name>A0ABW2ZDZ9_9SPHI</name>
<dbReference type="PIRSF" id="PIRSF006232">
    <property type="entry name" value="Pirin"/>
    <property type="match status" value="1"/>
</dbReference>
<evidence type="ECO:0000256" key="1">
    <source>
        <dbReference type="ARBA" id="ARBA00008416"/>
    </source>
</evidence>
<evidence type="ECO:0000259" key="3">
    <source>
        <dbReference type="Pfam" id="PF02678"/>
    </source>
</evidence>
<comment type="caution">
    <text evidence="4">The sequence shown here is derived from an EMBL/GenBank/DDBJ whole genome shotgun (WGS) entry which is preliminary data.</text>
</comment>